<organism evidence="1 2">
    <name type="scientific">Lentinula edodes</name>
    <name type="common">Shiitake mushroom</name>
    <name type="synonym">Lentinus edodes</name>
    <dbReference type="NCBI Taxonomy" id="5353"/>
    <lineage>
        <taxon>Eukaryota</taxon>
        <taxon>Fungi</taxon>
        <taxon>Dikarya</taxon>
        <taxon>Basidiomycota</taxon>
        <taxon>Agaricomycotina</taxon>
        <taxon>Agaricomycetes</taxon>
        <taxon>Agaricomycetidae</taxon>
        <taxon>Agaricales</taxon>
        <taxon>Marasmiineae</taxon>
        <taxon>Omphalotaceae</taxon>
        <taxon>Lentinula</taxon>
    </lineage>
</organism>
<gene>
    <name evidence="1" type="ORF">LENED_003511</name>
</gene>
<dbReference type="EMBL" id="BDGU01000078">
    <property type="protein sequence ID" value="GAW01889.1"/>
    <property type="molecule type" value="Genomic_DNA"/>
</dbReference>
<keyword evidence="2" id="KW-1185">Reference proteome</keyword>
<reference evidence="1 2" key="1">
    <citation type="submission" date="2016-08" db="EMBL/GenBank/DDBJ databases">
        <authorList>
            <consortium name="Lentinula edodes genome sequencing consortium"/>
            <person name="Sakamoto Y."/>
            <person name="Nakade K."/>
            <person name="Sato S."/>
            <person name="Yoshida Y."/>
            <person name="Miyazaki K."/>
            <person name="Natsume S."/>
            <person name="Konno N."/>
        </authorList>
    </citation>
    <scope>NUCLEOTIDE SEQUENCE [LARGE SCALE GENOMIC DNA]</scope>
    <source>
        <strain evidence="1 2">NBRC 111202</strain>
    </source>
</reference>
<accession>A0A1Q3E4D5</accession>
<protein>
    <submittedName>
        <fullName evidence="1">Uncharacterized protein</fullName>
    </submittedName>
</protein>
<proteinExistence type="predicted"/>
<dbReference type="Proteomes" id="UP000188533">
    <property type="component" value="Unassembled WGS sequence"/>
</dbReference>
<reference evidence="1 2" key="2">
    <citation type="submission" date="2017-02" db="EMBL/GenBank/DDBJ databases">
        <title>A genome survey and senescence transcriptome analysis in Lentinula edodes.</title>
        <authorList>
            <person name="Sakamoto Y."/>
            <person name="Nakade K."/>
            <person name="Sato S."/>
            <person name="Yoshida Y."/>
            <person name="Miyazaki K."/>
            <person name="Natsume S."/>
            <person name="Konno N."/>
        </authorList>
    </citation>
    <scope>NUCLEOTIDE SEQUENCE [LARGE SCALE GENOMIC DNA]</scope>
    <source>
        <strain evidence="1 2">NBRC 111202</strain>
    </source>
</reference>
<sequence length="89" mass="9980">MLTVSSLPRVRVTSYCLVPLYQKPSQCQSTLFFASKILGPYKLFEVLERLSTLGAKTGRKSIQIVCFTEPQRIVQVLCALGMQFHTGLI</sequence>
<comment type="caution">
    <text evidence="1">The sequence shown here is derived from an EMBL/GenBank/DDBJ whole genome shotgun (WGS) entry which is preliminary data.</text>
</comment>
<evidence type="ECO:0000313" key="2">
    <source>
        <dbReference type="Proteomes" id="UP000188533"/>
    </source>
</evidence>
<name>A0A1Q3E4D5_LENED</name>
<dbReference type="AlphaFoldDB" id="A0A1Q3E4D5"/>
<evidence type="ECO:0000313" key="1">
    <source>
        <dbReference type="EMBL" id="GAW01889.1"/>
    </source>
</evidence>